<dbReference type="AlphaFoldDB" id="A0AAD7MQU8"/>
<organism evidence="1 2">
    <name type="scientific">Mycena maculata</name>
    <dbReference type="NCBI Taxonomy" id="230809"/>
    <lineage>
        <taxon>Eukaryota</taxon>
        <taxon>Fungi</taxon>
        <taxon>Dikarya</taxon>
        <taxon>Basidiomycota</taxon>
        <taxon>Agaricomycotina</taxon>
        <taxon>Agaricomycetes</taxon>
        <taxon>Agaricomycetidae</taxon>
        <taxon>Agaricales</taxon>
        <taxon>Marasmiineae</taxon>
        <taxon>Mycenaceae</taxon>
        <taxon>Mycena</taxon>
    </lineage>
</organism>
<evidence type="ECO:0000313" key="1">
    <source>
        <dbReference type="EMBL" id="KAJ7728002.1"/>
    </source>
</evidence>
<dbReference type="EMBL" id="JARJLG010000208">
    <property type="protein sequence ID" value="KAJ7728002.1"/>
    <property type="molecule type" value="Genomic_DNA"/>
</dbReference>
<proteinExistence type="predicted"/>
<keyword evidence="2" id="KW-1185">Reference proteome</keyword>
<dbReference type="Proteomes" id="UP001215280">
    <property type="component" value="Unassembled WGS sequence"/>
</dbReference>
<sequence length="82" mass="9140">MEVFLVAQLLLVVRLSVVVRVLGFLRNFFVGRALFGRFFVVGRGFIVSGRYPVLAHTQYGLTIRNMRATSLACAYGKQPSTS</sequence>
<evidence type="ECO:0000313" key="2">
    <source>
        <dbReference type="Proteomes" id="UP001215280"/>
    </source>
</evidence>
<reference evidence="1" key="1">
    <citation type="submission" date="2023-03" db="EMBL/GenBank/DDBJ databases">
        <title>Massive genome expansion in bonnet fungi (Mycena s.s.) driven by repeated elements and novel gene families across ecological guilds.</title>
        <authorList>
            <consortium name="Lawrence Berkeley National Laboratory"/>
            <person name="Harder C.B."/>
            <person name="Miyauchi S."/>
            <person name="Viragh M."/>
            <person name="Kuo A."/>
            <person name="Thoen E."/>
            <person name="Andreopoulos B."/>
            <person name="Lu D."/>
            <person name="Skrede I."/>
            <person name="Drula E."/>
            <person name="Henrissat B."/>
            <person name="Morin E."/>
            <person name="Kohler A."/>
            <person name="Barry K."/>
            <person name="LaButti K."/>
            <person name="Morin E."/>
            <person name="Salamov A."/>
            <person name="Lipzen A."/>
            <person name="Mereny Z."/>
            <person name="Hegedus B."/>
            <person name="Baldrian P."/>
            <person name="Stursova M."/>
            <person name="Weitz H."/>
            <person name="Taylor A."/>
            <person name="Grigoriev I.V."/>
            <person name="Nagy L.G."/>
            <person name="Martin F."/>
            <person name="Kauserud H."/>
        </authorList>
    </citation>
    <scope>NUCLEOTIDE SEQUENCE</scope>
    <source>
        <strain evidence="1">CBHHK188m</strain>
    </source>
</reference>
<protein>
    <submittedName>
        <fullName evidence="1">Uncharacterized protein</fullName>
    </submittedName>
</protein>
<comment type="caution">
    <text evidence="1">The sequence shown here is derived from an EMBL/GenBank/DDBJ whole genome shotgun (WGS) entry which is preliminary data.</text>
</comment>
<name>A0AAD7MQU8_9AGAR</name>
<gene>
    <name evidence="1" type="ORF">DFH07DRAFT_851410</name>
</gene>
<accession>A0AAD7MQU8</accession>